<keyword evidence="1" id="KW-0238">DNA-binding</keyword>
<dbReference type="EMBL" id="VKAD01000001">
    <property type="protein sequence ID" value="TXR53161.1"/>
    <property type="molecule type" value="Genomic_DNA"/>
</dbReference>
<keyword evidence="4" id="KW-1185">Reference proteome</keyword>
<proteinExistence type="predicted"/>
<dbReference type="SMART" id="SM00530">
    <property type="entry name" value="HTH_XRE"/>
    <property type="match status" value="1"/>
</dbReference>
<dbReference type="GO" id="GO:0003677">
    <property type="term" value="F:DNA binding"/>
    <property type="evidence" value="ECO:0007669"/>
    <property type="project" value="UniProtKB-KW"/>
</dbReference>
<dbReference type="PROSITE" id="PS50943">
    <property type="entry name" value="HTH_CROC1"/>
    <property type="match status" value="1"/>
</dbReference>
<dbReference type="Gene3D" id="2.60.120.10">
    <property type="entry name" value="Jelly Rolls"/>
    <property type="match status" value="1"/>
</dbReference>
<dbReference type="Pfam" id="PF01381">
    <property type="entry name" value="HTH_3"/>
    <property type="match status" value="1"/>
</dbReference>
<dbReference type="GO" id="GO:0005829">
    <property type="term" value="C:cytosol"/>
    <property type="evidence" value="ECO:0007669"/>
    <property type="project" value="TreeGrafter"/>
</dbReference>
<dbReference type="CDD" id="cd02209">
    <property type="entry name" value="cupin_XRE_C"/>
    <property type="match status" value="1"/>
</dbReference>
<dbReference type="GO" id="GO:0003700">
    <property type="term" value="F:DNA-binding transcription factor activity"/>
    <property type="evidence" value="ECO:0007669"/>
    <property type="project" value="TreeGrafter"/>
</dbReference>
<name>A0A5C8Z7P4_9GAMM</name>
<dbReference type="SUPFAM" id="SSF51182">
    <property type="entry name" value="RmlC-like cupins"/>
    <property type="match status" value="1"/>
</dbReference>
<feature type="domain" description="HTH cro/C1-type" evidence="2">
    <location>
        <begin position="19"/>
        <end position="73"/>
    </location>
</feature>
<evidence type="ECO:0000259" key="2">
    <source>
        <dbReference type="PROSITE" id="PS50943"/>
    </source>
</evidence>
<dbReference type="InterPro" id="IPR011051">
    <property type="entry name" value="RmlC_Cupin_sf"/>
</dbReference>
<dbReference type="RefSeq" id="WP_147712284.1">
    <property type="nucleotide sequence ID" value="NZ_VKAD01000001.1"/>
</dbReference>
<dbReference type="OrthoDB" id="9805356at2"/>
<organism evidence="3 4">
    <name type="scientific">Reinekea thalattae</name>
    <dbReference type="NCBI Taxonomy" id="2593301"/>
    <lineage>
        <taxon>Bacteria</taxon>
        <taxon>Pseudomonadati</taxon>
        <taxon>Pseudomonadota</taxon>
        <taxon>Gammaproteobacteria</taxon>
        <taxon>Oceanospirillales</taxon>
        <taxon>Saccharospirillaceae</taxon>
        <taxon>Reinekea</taxon>
    </lineage>
</organism>
<dbReference type="Proteomes" id="UP000321764">
    <property type="component" value="Unassembled WGS sequence"/>
</dbReference>
<dbReference type="Gene3D" id="1.10.260.40">
    <property type="entry name" value="lambda repressor-like DNA-binding domains"/>
    <property type="match status" value="1"/>
</dbReference>
<dbReference type="Pfam" id="PF07883">
    <property type="entry name" value="Cupin_2"/>
    <property type="match status" value="1"/>
</dbReference>
<accession>A0A5C8Z7P4</accession>
<evidence type="ECO:0000313" key="4">
    <source>
        <dbReference type="Proteomes" id="UP000321764"/>
    </source>
</evidence>
<dbReference type="AlphaFoldDB" id="A0A5C8Z7P4"/>
<dbReference type="InterPro" id="IPR001387">
    <property type="entry name" value="Cro/C1-type_HTH"/>
</dbReference>
<evidence type="ECO:0000313" key="3">
    <source>
        <dbReference type="EMBL" id="TXR53161.1"/>
    </source>
</evidence>
<dbReference type="InterPro" id="IPR013096">
    <property type="entry name" value="Cupin_2"/>
</dbReference>
<gene>
    <name evidence="3" type="ORF">FME95_00890</name>
</gene>
<dbReference type="InterPro" id="IPR010982">
    <property type="entry name" value="Lambda_DNA-bd_dom_sf"/>
</dbReference>
<dbReference type="CDD" id="cd00093">
    <property type="entry name" value="HTH_XRE"/>
    <property type="match status" value="1"/>
</dbReference>
<sequence>MNQSKEDKSSLDRHVGIRLKRERLAEALKITDIAAISGISQGMISKIENAQVSPSLETIDKLCNAIGIPVAKLFSDYNLPDGGALFTKAGNGIEVVRRGTEKGHTYRLLGYQRGSHRHLEPFLVSIDDLSETFPTFSHPGEEFIYLLKGKLTYRVGNKMYEMTEGDSLAFNGELPHGPEKLTDVPIEILSLIYYSDD</sequence>
<protein>
    <submittedName>
        <fullName evidence="3">Cupin domain-containing protein</fullName>
    </submittedName>
</protein>
<dbReference type="SUPFAM" id="SSF47413">
    <property type="entry name" value="lambda repressor-like DNA-binding domains"/>
    <property type="match status" value="1"/>
</dbReference>
<reference evidence="3 4" key="1">
    <citation type="submission" date="2019-07" db="EMBL/GenBank/DDBJ databases">
        <title>Reinekea sp. strain SSH23 genome sequencing and assembly.</title>
        <authorList>
            <person name="Kim I."/>
        </authorList>
    </citation>
    <scope>NUCLEOTIDE SEQUENCE [LARGE SCALE GENOMIC DNA]</scope>
    <source>
        <strain evidence="3 4">SSH23</strain>
    </source>
</reference>
<dbReference type="InterPro" id="IPR050807">
    <property type="entry name" value="TransReg_Diox_bact_type"/>
</dbReference>
<evidence type="ECO:0000256" key="1">
    <source>
        <dbReference type="ARBA" id="ARBA00023125"/>
    </source>
</evidence>
<dbReference type="PANTHER" id="PTHR46797">
    <property type="entry name" value="HTH-TYPE TRANSCRIPTIONAL REGULATOR"/>
    <property type="match status" value="1"/>
</dbReference>
<dbReference type="InterPro" id="IPR014710">
    <property type="entry name" value="RmlC-like_jellyroll"/>
</dbReference>
<dbReference type="PANTHER" id="PTHR46797:SF1">
    <property type="entry name" value="METHYLPHOSPHONATE SYNTHASE"/>
    <property type="match status" value="1"/>
</dbReference>
<comment type="caution">
    <text evidence="3">The sequence shown here is derived from an EMBL/GenBank/DDBJ whole genome shotgun (WGS) entry which is preliminary data.</text>
</comment>